<evidence type="ECO:0000313" key="1">
    <source>
        <dbReference type="EMBL" id="KAH3707693.1"/>
    </source>
</evidence>
<dbReference type="EMBL" id="JAIWYP010000014">
    <property type="protein sequence ID" value="KAH3707693.1"/>
    <property type="molecule type" value="Genomic_DNA"/>
</dbReference>
<proteinExistence type="predicted"/>
<comment type="caution">
    <text evidence="1">The sequence shown here is derived from an EMBL/GenBank/DDBJ whole genome shotgun (WGS) entry which is preliminary data.</text>
</comment>
<reference evidence="1" key="1">
    <citation type="journal article" date="2019" name="bioRxiv">
        <title>The Genome of the Zebra Mussel, Dreissena polymorpha: A Resource for Invasive Species Research.</title>
        <authorList>
            <person name="McCartney M.A."/>
            <person name="Auch B."/>
            <person name="Kono T."/>
            <person name="Mallez S."/>
            <person name="Zhang Y."/>
            <person name="Obille A."/>
            <person name="Becker A."/>
            <person name="Abrahante J.E."/>
            <person name="Garbe J."/>
            <person name="Badalamenti J.P."/>
            <person name="Herman A."/>
            <person name="Mangelson H."/>
            <person name="Liachko I."/>
            <person name="Sullivan S."/>
            <person name="Sone E.D."/>
            <person name="Koren S."/>
            <person name="Silverstein K.A.T."/>
            <person name="Beckman K.B."/>
            <person name="Gohl D.M."/>
        </authorList>
    </citation>
    <scope>NUCLEOTIDE SEQUENCE</scope>
    <source>
        <strain evidence="1">Duluth1</strain>
        <tissue evidence="1">Whole animal</tissue>
    </source>
</reference>
<evidence type="ECO:0000313" key="2">
    <source>
        <dbReference type="Proteomes" id="UP000828390"/>
    </source>
</evidence>
<gene>
    <name evidence="1" type="ORF">DPMN_067104</name>
</gene>
<dbReference type="AlphaFoldDB" id="A0A9D3YUP6"/>
<accession>A0A9D3YUP6</accession>
<keyword evidence="2" id="KW-1185">Reference proteome</keyword>
<dbReference type="Proteomes" id="UP000828390">
    <property type="component" value="Unassembled WGS sequence"/>
</dbReference>
<protein>
    <submittedName>
        <fullName evidence="1">Uncharacterized protein</fullName>
    </submittedName>
</protein>
<name>A0A9D3YUP6_DREPO</name>
<reference evidence="1" key="2">
    <citation type="submission" date="2020-11" db="EMBL/GenBank/DDBJ databases">
        <authorList>
            <person name="McCartney M.A."/>
            <person name="Auch B."/>
            <person name="Kono T."/>
            <person name="Mallez S."/>
            <person name="Becker A."/>
            <person name="Gohl D.M."/>
            <person name="Silverstein K.A.T."/>
            <person name="Koren S."/>
            <person name="Bechman K.B."/>
            <person name="Herman A."/>
            <person name="Abrahante J.E."/>
            <person name="Garbe J."/>
        </authorList>
    </citation>
    <scope>NUCLEOTIDE SEQUENCE</scope>
    <source>
        <strain evidence="1">Duluth1</strain>
        <tissue evidence="1">Whole animal</tissue>
    </source>
</reference>
<sequence>MKGNVMNVFMDPELHSPFGVSVTFLCMCFGWSSHSIILVDCDEKEKLATLATRDDGVKKLLSVFYNANTTSMLLGQNWTNCVLVKFKKYIVLLI</sequence>
<organism evidence="1 2">
    <name type="scientific">Dreissena polymorpha</name>
    <name type="common">Zebra mussel</name>
    <name type="synonym">Mytilus polymorpha</name>
    <dbReference type="NCBI Taxonomy" id="45954"/>
    <lineage>
        <taxon>Eukaryota</taxon>
        <taxon>Metazoa</taxon>
        <taxon>Spiralia</taxon>
        <taxon>Lophotrochozoa</taxon>
        <taxon>Mollusca</taxon>
        <taxon>Bivalvia</taxon>
        <taxon>Autobranchia</taxon>
        <taxon>Heteroconchia</taxon>
        <taxon>Euheterodonta</taxon>
        <taxon>Imparidentia</taxon>
        <taxon>Neoheterodontei</taxon>
        <taxon>Myida</taxon>
        <taxon>Dreissenoidea</taxon>
        <taxon>Dreissenidae</taxon>
        <taxon>Dreissena</taxon>
    </lineage>
</organism>